<protein>
    <submittedName>
        <fullName evidence="1">Uncharacterized protein</fullName>
    </submittedName>
</protein>
<sequence length="74" mass="8563">MDSKWVKTSLDLNLNIPFDHDTGEVPLSELQKKLEFKGDSDNFEEKLPVKEEVSTYKIISAFFFSFLVNYKISA</sequence>
<proteinExistence type="predicted"/>
<organism evidence="1 2">
    <name type="scientific">Morus notabilis</name>
    <dbReference type="NCBI Taxonomy" id="981085"/>
    <lineage>
        <taxon>Eukaryota</taxon>
        <taxon>Viridiplantae</taxon>
        <taxon>Streptophyta</taxon>
        <taxon>Embryophyta</taxon>
        <taxon>Tracheophyta</taxon>
        <taxon>Spermatophyta</taxon>
        <taxon>Magnoliopsida</taxon>
        <taxon>eudicotyledons</taxon>
        <taxon>Gunneridae</taxon>
        <taxon>Pentapetalae</taxon>
        <taxon>rosids</taxon>
        <taxon>fabids</taxon>
        <taxon>Rosales</taxon>
        <taxon>Moraceae</taxon>
        <taxon>Moreae</taxon>
        <taxon>Morus</taxon>
    </lineage>
</organism>
<evidence type="ECO:0000313" key="1">
    <source>
        <dbReference type="EMBL" id="EXC23653.1"/>
    </source>
</evidence>
<dbReference type="EMBL" id="KE346002">
    <property type="protein sequence ID" value="EXC23653.1"/>
    <property type="molecule type" value="Genomic_DNA"/>
</dbReference>
<reference evidence="2" key="1">
    <citation type="submission" date="2013-01" db="EMBL/GenBank/DDBJ databases">
        <title>Draft Genome Sequence of a Mulberry Tree, Morus notabilis C.K. Schneid.</title>
        <authorList>
            <person name="He N."/>
            <person name="Zhao S."/>
        </authorList>
    </citation>
    <scope>NUCLEOTIDE SEQUENCE</scope>
</reference>
<accession>W9SRV5</accession>
<keyword evidence="2" id="KW-1185">Reference proteome</keyword>
<gene>
    <name evidence="1" type="ORF">L484_015562</name>
</gene>
<dbReference type="Proteomes" id="UP000030645">
    <property type="component" value="Unassembled WGS sequence"/>
</dbReference>
<name>W9SRV5_9ROSA</name>
<evidence type="ECO:0000313" key="2">
    <source>
        <dbReference type="Proteomes" id="UP000030645"/>
    </source>
</evidence>
<dbReference type="AlphaFoldDB" id="W9SRV5"/>